<feature type="transmembrane region" description="Helical" evidence="6">
    <location>
        <begin position="31"/>
        <end position="52"/>
    </location>
</feature>
<proteinExistence type="inferred from homology"/>
<evidence type="ECO:0000313" key="9">
    <source>
        <dbReference type="EMBL" id="SKB90196.1"/>
    </source>
</evidence>
<feature type="transmembrane region" description="Helical" evidence="6">
    <location>
        <begin position="261"/>
        <end position="278"/>
    </location>
</feature>
<evidence type="ECO:0000256" key="4">
    <source>
        <dbReference type="ARBA" id="ARBA00022989"/>
    </source>
</evidence>
<dbReference type="PANTHER" id="PTHR22911">
    <property type="entry name" value="ACYL-MALONYL CONDENSING ENZYME-RELATED"/>
    <property type="match status" value="1"/>
</dbReference>
<dbReference type="RefSeq" id="WP_055727598.1">
    <property type="nucleotide sequence ID" value="NZ_FUYX01000007.1"/>
</dbReference>
<feature type="transmembrane region" description="Helical" evidence="6">
    <location>
        <begin position="64"/>
        <end position="85"/>
    </location>
</feature>
<gene>
    <name evidence="8" type="ORF">ARD30_10845</name>
    <name evidence="9" type="ORF">SAMN05660750_02899</name>
</gene>
<feature type="transmembrane region" description="Helical" evidence="6">
    <location>
        <begin position="207"/>
        <end position="229"/>
    </location>
</feature>
<feature type="transmembrane region" description="Helical" evidence="6">
    <location>
        <begin position="236"/>
        <end position="255"/>
    </location>
</feature>
<feature type="transmembrane region" description="Helical" evidence="6">
    <location>
        <begin position="178"/>
        <end position="201"/>
    </location>
</feature>
<sequence>MTWSIALRAALGIALLTAMDAVIKGQMQQHPFIVALFMRFLMGGLCALAVLAIARPARPTRASLIGNIARVPLVVLTAGSFFYSISVLPLAEALTLSFLAPVFVALLGGLLLKESIDRRVLQALAFGLAGMLVMVWPRLQGHVSGAGLGVAAALFSAVSYAFNLILLRRIAVREHPTVIVAFQNVGPALCLAIPAALAFVPMTVADLAAYLFAGVLGVAGHLTLTSAYAKAAASRLAAIEYTALVWASLLGFFVFGEVPLYTTYLGALLIVAGAVAVSRR</sequence>
<dbReference type="EMBL" id="LMAR01000028">
    <property type="protein sequence ID" value="KQK31102.1"/>
    <property type="molecule type" value="Genomic_DNA"/>
</dbReference>
<accession>A0A0Q3PMS3</accession>
<dbReference type="Pfam" id="PF00892">
    <property type="entry name" value="EamA"/>
    <property type="match status" value="2"/>
</dbReference>
<evidence type="ECO:0000256" key="1">
    <source>
        <dbReference type="ARBA" id="ARBA00004141"/>
    </source>
</evidence>
<evidence type="ECO:0000313" key="10">
    <source>
        <dbReference type="Proteomes" id="UP000051562"/>
    </source>
</evidence>
<comment type="similarity">
    <text evidence="2">Belongs to the drug/metabolite transporter (DMT) superfamily. 10 TMS drug/metabolite exporter (DME) (TC 2.A.7.3) family.</text>
</comment>
<dbReference type="Proteomes" id="UP000051562">
    <property type="component" value="Unassembled WGS sequence"/>
</dbReference>
<dbReference type="Proteomes" id="UP000190130">
    <property type="component" value="Unassembled WGS sequence"/>
</dbReference>
<keyword evidence="5 6" id="KW-0472">Membrane</keyword>
<feature type="transmembrane region" description="Helical" evidence="6">
    <location>
        <begin position="91"/>
        <end position="112"/>
    </location>
</feature>
<evidence type="ECO:0000313" key="8">
    <source>
        <dbReference type="EMBL" id="KQK31102.1"/>
    </source>
</evidence>
<comment type="subcellular location">
    <subcellularLocation>
        <location evidence="1">Membrane</location>
        <topology evidence="1">Multi-pass membrane protein</topology>
    </subcellularLocation>
</comment>
<dbReference type="InterPro" id="IPR037185">
    <property type="entry name" value="EmrE-like"/>
</dbReference>
<reference evidence="9 11" key="2">
    <citation type="submission" date="2017-02" db="EMBL/GenBank/DDBJ databases">
        <authorList>
            <person name="Peterson S.W."/>
        </authorList>
    </citation>
    <scope>NUCLEOTIDE SEQUENCE [LARGE SCALE GENOMIC DNA]</scope>
    <source>
        <strain evidence="9 11">DSM 9653</strain>
    </source>
</reference>
<reference evidence="8 10" key="1">
    <citation type="submission" date="2015-10" db="EMBL/GenBank/DDBJ databases">
        <title>Draft genome of Bosea thiooxidans.</title>
        <authorList>
            <person name="Wang X."/>
        </authorList>
    </citation>
    <scope>NUCLEOTIDE SEQUENCE [LARGE SCALE GENOMIC DNA]</scope>
    <source>
        <strain evidence="8 10">CGMCC 9174</strain>
    </source>
</reference>
<evidence type="ECO:0000313" key="11">
    <source>
        <dbReference type="Proteomes" id="UP000190130"/>
    </source>
</evidence>
<keyword evidence="10" id="KW-1185">Reference proteome</keyword>
<keyword evidence="4 6" id="KW-1133">Transmembrane helix</keyword>
<feature type="domain" description="EamA" evidence="7">
    <location>
        <begin position="148"/>
        <end position="278"/>
    </location>
</feature>
<dbReference type="PANTHER" id="PTHR22911:SF6">
    <property type="entry name" value="SOLUTE CARRIER FAMILY 35 MEMBER G1"/>
    <property type="match status" value="1"/>
</dbReference>
<dbReference type="InterPro" id="IPR000620">
    <property type="entry name" value="EamA_dom"/>
</dbReference>
<keyword evidence="3 6" id="KW-0812">Transmembrane</keyword>
<dbReference type="GO" id="GO:0016020">
    <property type="term" value="C:membrane"/>
    <property type="evidence" value="ECO:0007669"/>
    <property type="project" value="UniProtKB-SubCell"/>
</dbReference>
<dbReference type="STRING" id="53254.SAMN05660750_02899"/>
<dbReference type="EMBL" id="FUYX01000007">
    <property type="protein sequence ID" value="SKB90196.1"/>
    <property type="molecule type" value="Genomic_DNA"/>
</dbReference>
<feature type="transmembrane region" description="Helical" evidence="6">
    <location>
        <begin position="119"/>
        <end position="139"/>
    </location>
</feature>
<protein>
    <submittedName>
        <fullName evidence="9">S-adenosylmethionine uptake transporter</fullName>
    </submittedName>
</protein>
<evidence type="ECO:0000256" key="2">
    <source>
        <dbReference type="ARBA" id="ARBA00009853"/>
    </source>
</evidence>
<evidence type="ECO:0000259" key="7">
    <source>
        <dbReference type="Pfam" id="PF00892"/>
    </source>
</evidence>
<evidence type="ECO:0000256" key="6">
    <source>
        <dbReference type="SAM" id="Phobius"/>
    </source>
</evidence>
<dbReference type="AlphaFoldDB" id="A0A0Q3PMS3"/>
<evidence type="ECO:0000256" key="3">
    <source>
        <dbReference type="ARBA" id="ARBA00022692"/>
    </source>
</evidence>
<name>A0A0Q3PMS3_9HYPH</name>
<feature type="domain" description="EamA" evidence="7">
    <location>
        <begin position="11"/>
        <end position="135"/>
    </location>
</feature>
<dbReference type="OrthoDB" id="7818056at2"/>
<dbReference type="SUPFAM" id="SSF103481">
    <property type="entry name" value="Multidrug resistance efflux transporter EmrE"/>
    <property type="match status" value="2"/>
</dbReference>
<feature type="transmembrane region" description="Helical" evidence="6">
    <location>
        <begin position="145"/>
        <end position="166"/>
    </location>
</feature>
<evidence type="ECO:0000256" key="5">
    <source>
        <dbReference type="ARBA" id="ARBA00023136"/>
    </source>
</evidence>
<organism evidence="8 10">
    <name type="scientific">Bosea thiooxidans</name>
    <dbReference type="NCBI Taxonomy" id="53254"/>
    <lineage>
        <taxon>Bacteria</taxon>
        <taxon>Pseudomonadati</taxon>
        <taxon>Pseudomonadota</taxon>
        <taxon>Alphaproteobacteria</taxon>
        <taxon>Hyphomicrobiales</taxon>
        <taxon>Boseaceae</taxon>
        <taxon>Bosea</taxon>
    </lineage>
</organism>